<dbReference type="SUPFAM" id="SSF47113">
    <property type="entry name" value="Histone-fold"/>
    <property type="match status" value="1"/>
</dbReference>
<name>A0A0D3L0X3_EMIH1</name>
<keyword evidence="3" id="KW-0805">Transcription regulation</keyword>
<dbReference type="InterPro" id="IPR009072">
    <property type="entry name" value="Histone-fold"/>
</dbReference>
<dbReference type="GO" id="GO:0000124">
    <property type="term" value="C:SAGA complex"/>
    <property type="evidence" value="ECO:0007669"/>
    <property type="project" value="InterPro"/>
</dbReference>
<dbReference type="Pfam" id="PF03847">
    <property type="entry name" value="TFIID_20kDa"/>
    <property type="match status" value="1"/>
</dbReference>
<evidence type="ECO:0000259" key="6">
    <source>
        <dbReference type="Pfam" id="PF03847"/>
    </source>
</evidence>
<dbReference type="GO" id="GO:0005669">
    <property type="term" value="C:transcription factor TFIID complex"/>
    <property type="evidence" value="ECO:0007669"/>
    <property type="project" value="InterPro"/>
</dbReference>
<evidence type="ECO:0000256" key="1">
    <source>
        <dbReference type="ARBA" id="ARBA00004123"/>
    </source>
</evidence>
<dbReference type="GeneID" id="17286928"/>
<feature type="domain" description="Transcription initiation factor TFIID subunit 12" evidence="6">
    <location>
        <begin position="11"/>
        <end position="75"/>
    </location>
</feature>
<dbReference type="GO" id="GO:0046982">
    <property type="term" value="F:protein heterodimerization activity"/>
    <property type="evidence" value="ECO:0007669"/>
    <property type="project" value="InterPro"/>
</dbReference>
<dbReference type="GO" id="GO:0003677">
    <property type="term" value="F:DNA binding"/>
    <property type="evidence" value="ECO:0007669"/>
    <property type="project" value="TreeGrafter"/>
</dbReference>
<dbReference type="CDD" id="cd07981">
    <property type="entry name" value="HFD_TAF12"/>
    <property type="match status" value="1"/>
</dbReference>
<dbReference type="InterPro" id="IPR003228">
    <property type="entry name" value="TFIID_TAF12_dom"/>
</dbReference>
<dbReference type="Proteomes" id="UP000013827">
    <property type="component" value="Unassembled WGS sequence"/>
</dbReference>
<evidence type="ECO:0000256" key="4">
    <source>
        <dbReference type="ARBA" id="ARBA00023163"/>
    </source>
</evidence>
<dbReference type="RefSeq" id="XP_005794087.1">
    <property type="nucleotide sequence ID" value="XM_005794030.1"/>
</dbReference>
<dbReference type="PANTHER" id="PTHR12264:SF21">
    <property type="entry name" value="TRANSCRIPTION INITIATION FACTOR TFIID SUBUNIT 12"/>
    <property type="match status" value="1"/>
</dbReference>
<dbReference type="InterPro" id="IPR037794">
    <property type="entry name" value="TAF12"/>
</dbReference>
<keyword evidence="5" id="KW-0539">Nucleus</keyword>
<protein>
    <recommendedName>
        <fullName evidence="6">Transcription initiation factor TFIID subunit 12 domain-containing protein</fullName>
    </recommendedName>
</protein>
<organism evidence="7 8">
    <name type="scientific">Emiliania huxleyi (strain CCMP1516)</name>
    <dbReference type="NCBI Taxonomy" id="280463"/>
    <lineage>
        <taxon>Eukaryota</taxon>
        <taxon>Haptista</taxon>
        <taxon>Haptophyta</taxon>
        <taxon>Prymnesiophyceae</taxon>
        <taxon>Isochrysidales</taxon>
        <taxon>Noelaerhabdaceae</taxon>
        <taxon>Emiliania</taxon>
    </lineage>
</organism>
<dbReference type="OMA" id="HTHRIAM"/>
<evidence type="ECO:0000256" key="2">
    <source>
        <dbReference type="ARBA" id="ARBA00007530"/>
    </source>
</evidence>
<sequence>MERADYLPPERLRELATAIDPAIRLEPDAEQVLQDVADDFVENVAAFACQLASHRGSRTLETQDVQLALEKLWDIRLPGIGESSAELRLIQRRPQAHSDAYKQRMQLVRKSQSKV</sequence>
<dbReference type="GO" id="GO:0017025">
    <property type="term" value="F:TBP-class protein binding"/>
    <property type="evidence" value="ECO:0007669"/>
    <property type="project" value="TreeGrafter"/>
</dbReference>
<dbReference type="EnsemblProtists" id="EOD41658">
    <property type="protein sequence ID" value="EOD41658"/>
    <property type="gene ID" value="EMIHUDRAFT_194075"/>
</dbReference>
<dbReference type="PANTHER" id="PTHR12264">
    <property type="entry name" value="TRANSCRIPTION INITIATION FACTOR TFIID SUBUNIT 12"/>
    <property type="match status" value="1"/>
</dbReference>
<evidence type="ECO:0000313" key="8">
    <source>
        <dbReference type="Proteomes" id="UP000013827"/>
    </source>
</evidence>
<evidence type="ECO:0000256" key="3">
    <source>
        <dbReference type="ARBA" id="ARBA00023015"/>
    </source>
</evidence>
<comment type="similarity">
    <text evidence="2">Belongs to the TAF12 family.</text>
</comment>
<evidence type="ECO:0000256" key="5">
    <source>
        <dbReference type="ARBA" id="ARBA00023242"/>
    </source>
</evidence>
<reference evidence="7" key="2">
    <citation type="submission" date="2024-10" db="UniProtKB">
        <authorList>
            <consortium name="EnsemblProtists"/>
        </authorList>
    </citation>
    <scope>IDENTIFICATION</scope>
</reference>
<dbReference type="PaxDb" id="2903-EOD41658"/>
<dbReference type="KEGG" id="ehx:EMIHUDRAFT_194075"/>
<dbReference type="AlphaFoldDB" id="A0A0D3L0X3"/>
<comment type="subcellular location">
    <subcellularLocation>
        <location evidence="1">Nucleus</location>
    </subcellularLocation>
</comment>
<dbReference type="STRING" id="2903.R1E217"/>
<keyword evidence="4" id="KW-0804">Transcription</keyword>
<evidence type="ECO:0000313" key="7">
    <source>
        <dbReference type="EnsemblProtists" id="EOD41658"/>
    </source>
</evidence>
<proteinExistence type="inferred from homology"/>
<keyword evidence="8" id="KW-1185">Reference proteome</keyword>
<dbReference type="eggNOG" id="KOG1142">
    <property type="taxonomic scope" value="Eukaryota"/>
</dbReference>
<accession>A0A0D3L0X3</accession>
<reference evidence="8" key="1">
    <citation type="journal article" date="2013" name="Nature">
        <title>Pan genome of the phytoplankton Emiliania underpins its global distribution.</title>
        <authorList>
            <person name="Read B.A."/>
            <person name="Kegel J."/>
            <person name="Klute M.J."/>
            <person name="Kuo A."/>
            <person name="Lefebvre S.C."/>
            <person name="Maumus F."/>
            <person name="Mayer C."/>
            <person name="Miller J."/>
            <person name="Monier A."/>
            <person name="Salamov A."/>
            <person name="Young J."/>
            <person name="Aguilar M."/>
            <person name="Claverie J.M."/>
            <person name="Frickenhaus S."/>
            <person name="Gonzalez K."/>
            <person name="Herman E.K."/>
            <person name="Lin Y.C."/>
            <person name="Napier J."/>
            <person name="Ogata H."/>
            <person name="Sarno A.F."/>
            <person name="Shmutz J."/>
            <person name="Schroeder D."/>
            <person name="de Vargas C."/>
            <person name="Verret F."/>
            <person name="von Dassow P."/>
            <person name="Valentin K."/>
            <person name="Van de Peer Y."/>
            <person name="Wheeler G."/>
            <person name="Dacks J.B."/>
            <person name="Delwiche C.F."/>
            <person name="Dyhrman S.T."/>
            <person name="Glockner G."/>
            <person name="John U."/>
            <person name="Richards T."/>
            <person name="Worden A.Z."/>
            <person name="Zhang X."/>
            <person name="Grigoriev I.V."/>
            <person name="Allen A.E."/>
            <person name="Bidle K."/>
            <person name="Borodovsky M."/>
            <person name="Bowler C."/>
            <person name="Brownlee C."/>
            <person name="Cock J.M."/>
            <person name="Elias M."/>
            <person name="Gladyshev V.N."/>
            <person name="Groth M."/>
            <person name="Guda C."/>
            <person name="Hadaegh A."/>
            <person name="Iglesias-Rodriguez M.D."/>
            <person name="Jenkins J."/>
            <person name="Jones B.M."/>
            <person name="Lawson T."/>
            <person name="Leese F."/>
            <person name="Lindquist E."/>
            <person name="Lobanov A."/>
            <person name="Lomsadze A."/>
            <person name="Malik S.B."/>
            <person name="Marsh M.E."/>
            <person name="Mackinder L."/>
            <person name="Mock T."/>
            <person name="Mueller-Roeber B."/>
            <person name="Pagarete A."/>
            <person name="Parker M."/>
            <person name="Probert I."/>
            <person name="Quesneville H."/>
            <person name="Raines C."/>
            <person name="Rensing S.A."/>
            <person name="Riano-Pachon D.M."/>
            <person name="Richier S."/>
            <person name="Rokitta S."/>
            <person name="Shiraiwa Y."/>
            <person name="Soanes D.M."/>
            <person name="van der Giezen M."/>
            <person name="Wahlund T.M."/>
            <person name="Williams B."/>
            <person name="Wilson W."/>
            <person name="Wolfe G."/>
            <person name="Wurch L.L."/>
        </authorList>
    </citation>
    <scope>NUCLEOTIDE SEQUENCE</scope>
</reference>
<dbReference type="HOGENOM" id="CLU_093619_4_0_1"/>
<dbReference type="GO" id="GO:0051123">
    <property type="term" value="P:RNA polymerase II preinitiation complex assembly"/>
    <property type="evidence" value="ECO:0007669"/>
    <property type="project" value="TreeGrafter"/>
</dbReference>
<dbReference type="Gene3D" id="1.10.20.10">
    <property type="entry name" value="Histone, subunit A"/>
    <property type="match status" value="1"/>
</dbReference>